<dbReference type="Proteomes" id="UP001324634">
    <property type="component" value="Chromosome"/>
</dbReference>
<name>A0AAX4HNT8_9BACT</name>
<evidence type="ECO:0000256" key="1">
    <source>
        <dbReference type="ARBA" id="ARBA00022741"/>
    </source>
</evidence>
<dbReference type="GO" id="GO:0005524">
    <property type="term" value="F:ATP binding"/>
    <property type="evidence" value="ECO:0007669"/>
    <property type="project" value="UniProtKB-KW"/>
</dbReference>
<dbReference type="PROSITE" id="PS50045">
    <property type="entry name" value="SIGMA54_INTERACT_4"/>
    <property type="match status" value="1"/>
</dbReference>
<dbReference type="EMBL" id="CP139487">
    <property type="protein sequence ID" value="WPU64924.1"/>
    <property type="molecule type" value="Genomic_DNA"/>
</dbReference>
<gene>
    <name evidence="6" type="ORF">SOO65_19700</name>
</gene>
<dbReference type="Gene3D" id="1.10.10.60">
    <property type="entry name" value="Homeodomain-like"/>
    <property type="match status" value="1"/>
</dbReference>
<sequence>MLSQGLVLVGNHPKFNNALETARNVAVTKTPVLISGEIGSGKKALGAYIHSNSARKNARLEIVDCSFDSQTVEKIVLGFRDDETGRFNRGVLEVANGGTVIFANIDALDENFQKRLYTILQELPDYELDVRILATTSKNLSKLVGAGKFSRALYTYFSGVSIDMIALRERGTDVELIARHFIEEYAAETEAGDISLCSEAARKLSDYSWNQNLSELKTFIRKTLSNMDGSTLDVQAIENGERKVEFTASETDEDGMKLMSLKDAEKLLIKKALVFTSENRTQAAKILGVSIRTLRNKINEYRSEGASYFVNLR</sequence>
<organism evidence="6 7">
    <name type="scientific">Peredibacter starrii</name>
    <dbReference type="NCBI Taxonomy" id="28202"/>
    <lineage>
        <taxon>Bacteria</taxon>
        <taxon>Pseudomonadati</taxon>
        <taxon>Bdellovibrionota</taxon>
        <taxon>Bacteriovoracia</taxon>
        <taxon>Bacteriovoracales</taxon>
        <taxon>Bacteriovoracaceae</taxon>
        <taxon>Peredibacter</taxon>
    </lineage>
</organism>
<evidence type="ECO:0000313" key="7">
    <source>
        <dbReference type="Proteomes" id="UP001324634"/>
    </source>
</evidence>
<dbReference type="SUPFAM" id="SSF46689">
    <property type="entry name" value="Homeodomain-like"/>
    <property type="match status" value="1"/>
</dbReference>
<dbReference type="Pfam" id="PF00158">
    <property type="entry name" value="Sigma54_activat"/>
    <property type="match status" value="1"/>
</dbReference>
<accession>A0AAX4HNT8</accession>
<dbReference type="InterPro" id="IPR009057">
    <property type="entry name" value="Homeodomain-like_sf"/>
</dbReference>
<dbReference type="AlphaFoldDB" id="A0AAX4HNT8"/>
<evidence type="ECO:0000256" key="2">
    <source>
        <dbReference type="ARBA" id="ARBA00022840"/>
    </source>
</evidence>
<proteinExistence type="predicted"/>
<dbReference type="InterPro" id="IPR058031">
    <property type="entry name" value="AAA_lid_NorR"/>
</dbReference>
<keyword evidence="1" id="KW-0547">Nucleotide-binding</keyword>
<dbReference type="PANTHER" id="PTHR32071">
    <property type="entry name" value="TRANSCRIPTIONAL REGULATORY PROTEIN"/>
    <property type="match status" value="1"/>
</dbReference>
<keyword evidence="7" id="KW-1185">Reference proteome</keyword>
<keyword evidence="4" id="KW-0804">Transcription</keyword>
<dbReference type="Pfam" id="PF02954">
    <property type="entry name" value="HTH_8"/>
    <property type="match status" value="1"/>
</dbReference>
<evidence type="ECO:0000256" key="4">
    <source>
        <dbReference type="ARBA" id="ARBA00023163"/>
    </source>
</evidence>
<keyword evidence="3" id="KW-0805">Transcription regulation</keyword>
<dbReference type="RefSeq" id="WP_321394656.1">
    <property type="nucleotide sequence ID" value="NZ_CP139487.1"/>
</dbReference>
<evidence type="ECO:0000259" key="5">
    <source>
        <dbReference type="PROSITE" id="PS50045"/>
    </source>
</evidence>
<dbReference type="Gene3D" id="1.10.8.60">
    <property type="match status" value="1"/>
</dbReference>
<protein>
    <submittedName>
        <fullName evidence="6">Sigma 54-interacting transcriptional regulator</fullName>
    </submittedName>
</protein>
<dbReference type="InterPro" id="IPR027417">
    <property type="entry name" value="P-loop_NTPase"/>
</dbReference>
<evidence type="ECO:0000313" key="6">
    <source>
        <dbReference type="EMBL" id="WPU64924.1"/>
    </source>
</evidence>
<dbReference type="GO" id="GO:0043565">
    <property type="term" value="F:sequence-specific DNA binding"/>
    <property type="evidence" value="ECO:0007669"/>
    <property type="project" value="InterPro"/>
</dbReference>
<dbReference type="KEGG" id="psti:SOO65_19700"/>
<feature type="domain" description="Sigma-54 factor interaction" evidence="5">
    <location>
        <begin position="8"/>
        <end position="225"/>
    </location>
</feature>
<dbReference type="InterPro" id="IPR002197">
    <property type="entry name" value="HTH_Fis"/>
</dbReference>
<dbReference type="InterPro" id="IPR002078">
    <property type="entry name" value="Sigma_54_int"/>
</dbReference>
<dbReference type="Pfam" id="PF25601">
    <property type="entry name" value="AAA_lid_14"/>
    <property type="match status" value="1"/>
</dbReference>
<reference evidence="6 7" key="1">
    <citation type="submission" date="2023-11" db="EMBL/GenBank/DDBJ databases">
        <title>Peredibacter starrii A3.12.</title>
        <authorList>
            <person name="Mitchell R.J."/>
        </authorList>
    </citation>
    <scope>NUCLEOTIDE SEQUENCE [LARGE SCALE GENOMIC DNA]</scope>
    <source>
        <strain evidence="6 7">A3.12</strain>
    </source>
</reference>
<dbReference type="PRINTS" id="PR01590">
    <property type="entry name" value="HTHFIS"/>
</dbReference>
<dbReference type="SUPFAM" id="SSF52540">
    <property type="entry name" value="P-loop containing nucleoside triphosphate hydrolases"/>
    <property type="match status" value="1"/>
</dbReference>
<keyword evidence="2" id="KW-0067">ATP-binding</keyword>
<dbReference type="GO" id="GO:0006355">
    <property type="term" value="P:regulation of DNA-templated transcription"/>
    <property type="evidence" value="ECO:0007669"/>
    <property type="project" value="InterPro"/>
</dbReference>
<dbReference type="CDD" id="cd00009">
    <property type="entry name" value="AAA"/>
    <property type="match status" value="1"/>
</dbReference>
<dbReference type="Gene3D" id="3.40.50.300">
    <property type="entry name" value="P-loop containing nucleotide triphosphate hydrolases"/>
    <property type="match status" value="1"/>
</dbReference>
<evidence type="ECO:0000256" key="3">
    <source>
        <dbReference type="ARBA" id="ARBA00023015"/>
    </source>
</evidence>